<organism evidence="2 3">
    <name type="scientific">Toxocara canis</name>
    <name type="common">Canine roundworm</name>
    <dbReference type="NCBI Taxonomy" id="6265"/>
    <lineage>
        <taxon>Eukaryota</taxon>
        <taxon>Metazoa</taxon>
        <taxon>Ecdysozoa</taxon>
        <taxon>Nematoda</taxon>
        <taxon>Chromadorea</taxon>
        <taxon>Rhabditida</taxon>
        <taxon>Spirurina</taxon>
        <taxon>Ascaridomorpha</taxon>
        <taxon>Ascaridoidea</taxon>
        <taxon>Toxocaridae</taxon>
        <taxon>Toxocara</taxon>
    </lineage>
</organism>
<feature type="compositionally biased region" description="Basic residues" evidence="1">
    <location>
        <begin position="88"/>
        <end position="97"/>
    </location>
</feature>
<feature type="compositionally biased region" description="Low complexity" evidence="1">
    <location>
        <begin position="98"/>
        <end position="109"/>
    </location>
</feature>
<feature type="compositionally biased region" description="Acidic residues" evidence="1">
    <location>
        <begin position="141"/>
        <end position="155"/>
    </location>
</feature>
<feature type="compositionally biased region" description="Acidic residues" evidence="1">
    <location>
        <begin position="491"/>
        <end position="512"/>
    </location>
</feature>
<comment type="caution">
    <text evidence="2">The sequence shown here is derived from an EMBL/GenBank/DDBJ whole genome shotgun (WGS) entry which is preliminary data.</text>
</comment>
<evidence type="ECO:0000256" key="1">
    <source>
        <dbReference type="SAM" id="MobiDB-lite"/>
    </source>
</evidence>
<sequence>MTSSIDAKEVEGAQMLDEGRVESTTELASGDTPEGAENKEVFTRGRRAAASKCAWASLMGKRGKRLEDDMSDEDYAPDRRSSSARATSAKRRARSRKSAGAGSGSQPAAKPLTSSGSEPQQPVRKDVHHQNVRRNIGASDDLQEEAEWDSEGDEVTYNLDEEFEEGVDLDMASARRAPPPIHLRGAIRGGRIPARGVMRAEIRAPATTHAGGRPSVAGGGSGMLTGKVPDISQATSIIRKTYTSQIRPRIDDQPPLKVIRMAQPSRNVQQQKFALVKNAAGQVCRIMRTAAGPQMGVRSVPSYNIASTSVSAVGAKGGDIPPELREKMSKRVVAGDSVGEYNAIIDALHAELARVIEDRKKVVVNHRELIDQMQLAHATAVDIRESRIRQLEHQVSILQTKLQNHLRREQSLLLGNEANSQPGRSSESAESREVKIEMEMNGARTASKRDDTTMAEPNSLPKDYSGPSMLASEEPMLREEDMKRRLQQQQELDEEEMDEMDEEEADDFDELD</sequence>
<evidence type="ECO:0000313" key="2">
    <source>
        <dbReference type="EMBL" id="KHN85847.1"/>
    </source>
</evidence>
<dbReference type="OrthoDB" id="5877781at2759"/>
<evidence type="ECO:0000313" key="3">
    <source>
        <dbReference type="Proteomes" id="UP000031036"/>
    </source>
</evidence>
<feature type="compositionally biased region" description="Basic and acidic residues" evidence="1">
    <location>
        <begin position="475"/>
        <end position="484"/>
    </location>
</feature>
<name>A0A0B2VWZ8_TOXCA</name>
<dbReference type="Proteomes" id="UP000031036">
    <property type="component" value="Unassembled WGS sequence"/>
</dbReference>
<gene>
    <name evidence="2" type="ORF">Tcan_10348</name>
</gene>
<accession>A0A0B2VWZ8</accession>
<feature type="region of interest" description="Disordered" evidence="1">
    <location>
        <begin position="1"/>
        <end position="155"/>
    </location>
</feature>
<proteinExistence type="predicted"/>
<keyword evidence="3" id="KW-1185">Reference proteome</keyword>
<dbReference type="EMBL" id="JPKZ01000726">
    <property type="protein sequence ID" value="KHN85847.1"/>
    <property type="molecule type" value="Genomic_DNA"/>
</dbReference>
<protein>
    <submittedName>
        <fullName evidence="2">Uncharacterized protein</fullName>
    </submittedName>
</protein>
<dbReference type="AlphaFoldDB" id="A0A0B2VWZ8"/>
<feature type="compositionally biased region" description="Basic and acidic residues" evidence="1">
    <location>
        <begin position="427"/>
        <end position="438"/>
    </location>
</feature>
<reference evidence="2 3" key="1">
    <citation type="submission" date="2014-11" db="EMBL/GenBank/DDBJ databases">
        <title>Genetic blueprint of the zoonotic pathogen Toxocara canis.</title>
        <authorList>
            <person name="Zhu X.-Q."/>
            <person name="Korhonen P.K."/>
            <person name="Cai H."/>
            <person name="Young N.D."/>
            <person name="Nejsum P."/>
            <person name="von Samson-Himmelstjerna G."/>
            <person name="Boag P.R."/>
            <person name="Tan P."/>
            <person name="Li Q."/>
            <person name="Min J."/>
            <person name="Yang Y."/>
            <person name="Wang X."/>
            <person name="Fang X."/>
            <person name="Hall R.S."/>
            <person name="Hofmann A."/>
            <person name="Sternberg P.W."/>
            <person name="Jex A.R."/>
            <person name="Gasser R.B."/>
        </authorList>
    </citation>
    <scope>NUCLEOTIDE SEQUENCE [LARGE SCALE GENOMIC DNA]</scope>
    <source>
        <strain evidence="2">PN_DK_2014</strain>
    </source>
</reference>
<feature type="compositionally biased region" description="Basic and acidic residues" evidence="1">
    <location>
        <begin position="1"/>
        <end position="23"/>
    </location>
</feature>
<feature type="region of interest" description="Disordered" evidence="1">
    <location>
        <begin position="414"/>
        <end position="512"/>
    </location>
</feature>
<feature type="compositionally biased region" description="Polar residues" evidence="1">
    <location>
        <begin position="417"/>
        <end position="426"/>
    </location>
</feature>